<evidence type="ECO:0000256" key="2">
    <source>
        <dbReference type="ARBA" id="ARBA00012944"/>
    </source>
</evidence>
<dbReference type="RefSeq" id="YP_004072424.1">
    <property type="nucleotide sequence ID" value="NC_014805.1"/>
</dbReference>
<dbReference type="EC" id="7.1.1.2" evidence="2 8"/>
<feature type="transmembrane region" description="Helical" evidence="8">
    <location>
        <begin position="12"/>
        <end position="38"/>
    </location>
</feature>
<dbReference type="Gene3D" id="1.20.120.1200">
    <property type="entry name" value="NADH-ubiquinone/plastoquinone oxidoreductase chain 6, subunit NuoJ"/>
    <property type="match status" value="1"/>
</dbReference>
<dbReference type="InterPro" id="IPR001457">
    <property type="entry name" value="NADH_UbQ/plastoQ_OxRdtase_su6"/>
</dbReference>
<feature type="transmembrane region" description="Helical" evidence="8">
    <location>
        <begin position="50"/>
        <end position="72"/>
    </location>
</feature>
<name>E7E840_OGAPD</name>
<dbReference type="PANTHER" id="PTHR33269">
    <property type="entry name" value="NADH-UBIQUINONE OXIDOREDUCTASE CHAIN 6"/>
    <property type="match status" value="1"/>
</dbReference>
<keyword evidence="8" id="KW-0472">Membrane</keyword>
<keyword evidence="6 8" id="KW-0830">Ubiquinone</keyword>
<dbReference type="AlphaFoldDB" id="E7E840"/>
<feature type="transmembrane region" description="Helical" evidence="8">
    <location>
        <begin position="84"/>
        <end position="102"/>
    </location>
</feature>
<geneLocation type="mitochondrion" evidence="9"/>
<evidence type="ECO:0000313" key="9">
    <source>
        <dbReference type="EMBL" id="ADT63571.1"/>
    </source>
</evidence>
<comment type="function">
    <text evidence="1">Core subunit of the mitochondrial membrane respiratory chain NADH dehydrogenase (Complex I) that is believed to belong to the minimal assembly required for catalysis. Complex I functions in the transfer of electrons from NADH to the respiratory chain. The immediate electron acceptor for the enzyme is believed to be ubiquinone.</text>
</comment>
<keyword evidence="8" id="KW-0520">NAD</keyword>
<dbReference type="Pfam" id="PF00499">
    <property type="entry name" value="Oxidored_q3"/>
    <property type="match status" value="1"/>
</dbReference>
<dbReference type="STRING" id="871575.E7E840"/>
<reference key="1">
    <citation type="submission" date="2010-11" db="EMBL/GenBank/DDBJ databases">
        <title>Complete sequence and analysis of the mitochondrial genome of the methilotrophic yeast Hansenula (Ogatea) Polymorpha.</title>
        <authorList>
            <person name="El'darov M.A."/>
            <person name="Mardanov A.V."/>
            <person name="Beletsky A.V."/>
            <person name="Ravin N.V."/>
            <person name="Skryabin K.G."/>
        </authorList>
    </citation>
    <scope>NUCLEOTIDE SEQUENCE</scope>
    <source>
        <strain>DL-1</strain>
    </source>
</reference>
<keyword evidence="10" id="KW-1185">Reference proteome</keyword>
<dbReference type="GO" id="GO:0008137">
    <property type="term" value="F:NADH dehydrogenase (ubiquinone) activity"/>
    <property type="evidence" value="ECO:0007669"/>
    <property type="project" value="UniProtKB-UniRule"/>
</dbReference>
<protein>
    <recommendedName>
        <fullName evidence="3 8">NADH-ubiquinone oxidoreductase chain 6</fullName>
        <ecNumber evidence="2 8">7.1.1.2</ecNumber>
    </recommendedName>
</protein>
<evidence type="ECO:0000256" key="4">
    <source>
        <dbReference type="ARBA" id="ARBA00022660"/>
    </source>
</evidence>
<gene>
    <name evidence="9" type="primary">nad6</name>
    <name evidence="9" type="ORF">HPOM_16</name>
</gene>
<keyword evidence="4 8" id="KW-0679">Respiratory chain</keyword>
<dbReference type="GO" id="GO:0031966">
    <property type="term" value="C:mitochondrial membrane"/>
    <property type="evidence" value="ECO:0007669"/>
    <property type="project" value="UniProtKB-SubCell"/>
</dbReference>
<dbReference type="InterPro" id="IPR042106">
    <property type="entry name" value="Nuo/plastoQ_OxRdtase_6_NuoJ"/>
</dbReference>
<comment type="similarity">
    <text evidence="8">Belongs to the complex I subunit 6 family.</text>
</comment>
<keyword evidence="8 9" id="KW-0496">Mitochondrion</keyword>
<keyword evidence="8" id="KW-0812">Transmembrane</keyword>
<evidence type="ECO:0000256" key="6">
    <source>
        <dbReference type="ARBA" id="ARBA00023075"/>
    </source>
</evidence>
<organism evidence="9 10">
    <name type="scientific">Ogataea parapolymorpha (strain ATCC 26012 / BCRC 20466 / JCM 22074 / NRRL Y-7560 / DL-1)</name>
    <name type="common">Yeast</name>
    <name type="synonym">Hansenula polymorpha</name>
    <dbReference type="NCBI Taxonomy" id="871575"/>
    <lineage>
        <taxon>Eukaryota</taxon>
        <taxon>Fungi</taxon>
        <taxon>Dikarya</taxon>
        <taxon>Ascomycota</taxon>
        <taxon>Saccharomycotina</taxon>
        <taxon>Pichiomycetes</taxon>
        <taxon>Pichiales</taxon>
        <taxon>Pichiaceae</taxon>
        <taxon>Ogataea</taxon>
    </lineage>
</organism>
<comment type="function">
    <text evidence="8">Core subunit of the mitochondrial membrane respiratory chain NADH dehydrogenase (Complex I) which catalyzes electron transfer from NADH through the respiratory chain, using ubiquinone as an electron acceptor. Essential for the catalytic activity and assembly of complex I.</text>
</comment>
<accession>E7E840</accession>
<evidence type="ECO:0000256" key="5">
    <source>
        <dbReference type="ARBA" id="ARBA00022967"/>
    </source>
</evidence>
<feature type="transmembrane region" description="Helical" evidence="8">
    <location>
        <begin position="140"/>
        <end position="162"/>
    </location>
</feature>
<dbReference type="EMBL" id="HQ616673">
    <property type="protein sequence ID" value="ADT63571.1"/>
    <property type="molecule type" value="Genomic_DNA"/>
</dbReference>
<keyword evidence="8" id="KW-0813">Transport</keyword>
<sequence length="163" mass="19012">MYIDFNLLDISLLNYYILISSTTFESTGMTIGSIMTVISELWFINSQLFSILYTIIYVGAVVMLFVFILSVINKKEEYQFQYTSLFIFITIIMLDDLNFTYFDISNNIQNMTHIYDYYNLFNMNMSSDLSTMGNLLFTEFSFMLLLTSLILLTTILGIIVVIY</sequence>
<comment type="catalytic activity">
    <reaction evidence="7 8">
        <text>a ubiquinone + NADH + 5 H(+)(in) = a ubiquinol + NAD(+) + 4 H(+)(out)</text>
        <dbReference type="Rhea" id="RHEA:29091"/>
        <dbReference type="Rhea" id="RHEA-COMP:9565"/>
        <dbReference type="Rhea" id="RHEA-COMP:9566"/>
        <dbReference type="ChEBI" id="CHEBI:15378"/>
        <dbReference type="ChEBI" id="CHEBI:16389"/>
        <dbReference type="ChEBI" id="CHEBI:17976"/>
        <dbReference type="ChEBI" id="CHEBI:57540"/>
        <dbReference type="ChEBI" id="CHEBI:57945"/>
        <dbReference type="EC" id="7.1.1.2"/>
    </reaction>
</comment>
<dbReference type="Proteomes" id="UP000008673">
    <property type="component" value="Mitochondrion"/>
</dbReference>
<keyword evidence="8" id="KW-0249">Electron transport</keyword>
<evidence type="ECO:0000256" key="3">
    <source>
        <dbReference type="ARBA" id="ARBA00021095"/>
    </source>
</evidence>
<dbReference type="PANTHER" id="PTHR33269:SF17">
    <property type="entry name" value="NADH-UBIQUINONE OXIDOREDUCTASE CHAIN 6"/>
    <property type="match status" value="1"/>
</dbReference>
<proteinExistence type="inferred from homology"/>
<comment type="subcellular location">
    <subcellularLocation>
        <location evidence="8">Mitochondrion membrane</location>
        <topology evidence="8">Multi-pass membrane protein</topology>
    </subcellularLocation>
</comment>
<keyword evidence="5 8" id="KW-1278">Translocase</keyword>
<evidence type="ECO:0000256" key="8">
    <source>
        <dbReference type="RuleBase" id="RU004430"/>
    </source>
</evidence>
<reference evidence="9 10" key="2">
    <citation type="journal article" date="2011" name="FEMS Yeast Res.">
        <title>Complete sequence and analysis of the mitochondrial genome of the methylotrophic yeast Hansenula polymorpha DL-1.</title>
        <authorList>
            <person name="Eldarov M.A."/>
            <person name="Mardanov A.V."/>
            <person name="Beletsky A.V."/>
            <person name="Ravin N.V."/>
            <person name="Skryabin K.G."/>
        </authorList>
    </citation>
    <scope>NUCLEOTIDE SEQUENCE [LARGE SCALE GENOMIC DNA]</scope>
    <source>
        <strain evidence="10">ATCC 26012 / BCRC 20466 / JCM 22074 / NRRL Y-7560 / DL-1</strain>
    </source>
</reference>
<dbReference type="GeneID" id="10042615"/>
<evidence type="ECO:0000256" key="1">
    <source>
        <dbReference type="ARBA" id="ARBA00003257"/>
    </source>
</evidence>
<evidence type="ECO:0000313" key="10">
    <source>
        <dbReference type="Proteomes" id="UP000008673"/>
    </source>
</evidence>
<keyword evidence="8" id="KW-1133">Transmembrane helix</keyword>
<evidence type="ECO:0000256" key="7">
    <source>
        <dbReference type="ARBA" id="ARBA00049551"/>
    </source>
</evidence>